<sequence>MSEVADPVFLVLGFCLLVLCAVLWTVVRGLVQIAGARMRSRDRERMDYLQIIERILEKKDSPVHLHPDVAVRHAQERAAAVREAADVEKRASGNAFRGPAKAKMPTVLGKEAKDLAEEAASHFR</sequence>
<dbReference type="EMBL" id="LJVA01000065">
    <property type="protein sequence ID" value="KPL09542.1"/>
    <property type="molecule type" value="Genomic_DNA"/>
</dbReference>
<evidence type="ECO:0000256" key="1">
    <source>
        <dbReference type="SAM" id="Phobius"/>
    </source>
</evidence>
<proteinExistence type="predicted"/>
<dbReference type="AlphaFoldDB" id="A0A0S8JI99"/>
<accession>A0A0S8JI99</accession>
<evidence type="ECO:0000313" key="3">
    <source>
        <dbReference type="Proteomes" id="UP000051035"/>
    </source>
</evidence>
<name>A0A0S8JI99_UNCT6</name>
<keyword evidence="1" id="KW-0472">Membrane</keyword>
<dbReference type="Proteomes" id="UP000051035">
    <property type="component" value="Unassembled WGS sequence"/>
</dbReference>
<reference evidence="2 3" key="1">
    <citation type="journal article" date="2015" name="Microbiome">
        <title>Genomic resolution of linkages in carbon, nitrogen, and sulfur cycling among widespread estuary sediment bacteria.</title>
        <authorList>
            <person name="Baker B.J."/>
            <person name="Lazar C.S."/>
            <person name="Teske A.P."/>
            <person name="Dick G.J."/>
        </authorList>
    </citation>
    <scope>NUCLEOTIDE SEQUENCE [LARGE SCALE GENOMIC DNA]</scope>
    <source>
        <strain evidence="2">SM1_40</strain>
    </source>
</reference>
<feature type="transmembrane region" description="Helical" evidence="1">
    <location>
        <begin position="6"/>
        <end position="31"/>
    </location>
</feature>
<comment type="caution">
    <text evidence="2">The sequence shown here is derived from an EMBL/GenBank/DDBJ whole genome shotgun (WGS) entry which is preliminary data.</text>
</comment>
<evidence type="ECO:0000313" key="2">
    <source>
        <dbReference type="EMBL" id="KPL09542.1"/>
    </source>
</evidence>
<gene>
    <name evidence="2" type="ORF">AMJ71_06125</name>
</gene>
<keyword evidence="1" id="KW-0812">Transmembrane</keyword>
<protein>
    <submittedName>
        <fullName evidence="2">Uncharacterized protein</fullName>
    </submittedName>
</protein>
<keyword evidence="1" id="KW-1133">Transmembrane helix</keyword>
<organism evidence="2 3">
    <name type="scientific">candidate division TA06 bacterium SM1_40</name>
    <dbReference type="NCBI Taxonomy" id="1703773"/>
    <lineage>
        <taxon>Bacteria</taxon>
        <taxon>Bacteria division TA06</taxon>
    </lineage>
</organism>